<keyword evidence="9 12" id="KW-0472">Membrane</keyword>
<reference evidence="15" key="2">
    <citation type="submission" date="2013-12" db="EMBL/GenBank/DDBJ databases">
        <title>Evolution of pathogenesis and genome organization in the Tremellales.</title>
        <authorList>
            <person name="Cuomo C."/>
            <person name="Litvintseva A."/>
            <person name="Heitman J."/>
            <person name="Chen Y."/>
            <person name="Sun S."/>
            <person name="Springer D."/>
            <person name="Dromer F."/>
            <person name="Young S."/>
            <person name="Zeng Q."/>
            <person name="Chapman S."/>
            <person name="Gujja S."/>
            <person name="Saif S."/>
            <person name="Birren B."/>
        </authorList>
    </citation>
    <scope>NUCLEOTIDE SEQUENCE [LARGE SCALE GENOMIC DNA]</scope>
    <source>
        <strain evidence="15">CBS 10435</strain>
    </source>
</reference>
<dbReference type="InterPro" id="IPR006012">
    <property type="entry name" value="Syntaxin/epimorphin_CS"/>
</dbReference>
<dbReference type="GO" id="GO:0000149">
    <property type="term" value="F:SNARE binding"/>
    <property type="evidence" value="ECO:0007669"/>
    <property type="project" value="TreeGrafter"/>
</dbReference>
<dbReference type="Proteomes" id="UP000092583">
    <property type="component" value="Unassembled WGS sequence"/>
</dbReference>
<evidence type="ECO:0000256" key="6">
    <source>
        <dbReference type="ARBA" id="ARBA00022989"/>
    </source>
</evidence>
<evidence type="ECO:0000259" key="13">
    <source>
        <dbReference type="PROSITE" id="PS50192"/>
    </source>
</evidence>
<evidence type="ECO:0000313" key="14">
    <source>
        <dbReference type="EMBL" id="OCF62060.1"/>
    </source>
</evidence>
<dbReference type="GO" id="GO:0006906">
    <property type="term" value="P:vesicle fusion"/>
    <property type="evidence" value="ECO:0007669"/>
    <property type="project" value="TreeGrafter"/>
</dbReference>
<dbReference type="AlphaFoldDB" id="A0A1B9J2R2"/>
<feature type="transmembrane region" description="Helical" evidence="12">
    <location>
        <begin position="332"/>
        <end position="349"/>
    </location>
</feature>
<keyword evidence="5" id="KW-0653">Protein transport</keyword>
<evidence type="ECO:0000256" key="1">
    <source>
        <dbReference type="ARBA" id="ARBA00004409"/>
    </source>
</evidence>
<evidence type="ECO:0000256" key="7">
    <source>
        <dbReference type="ARBA" id="ARBA00023034"/>
    </source>
</evidence>
<dbReference type="CDD" id="cd15845">
    <property type="entry name" value="SNARE_syntaxin16"/>
    <property type="match status" value="1"/>
</dbReference>
<keyword evidence="4 12" id="KW-0812">Transmembrane</keyword>
<dbReference type="EMBL" id="KI669459">
    <property type="protein sequence ID" value="OCF62060.1"/>
    <property type="molecule type" value="Genomic_DNA"/>
</dbReference>
<comment type="subcellular location">
    <subcellularLocation>
        <location evidence="1">Golgi apparatus membrane</location>
        <topology evidence="1">Single-pass type IV membrane protein</topology>
    </subcellularLocation>
</comment>
<dbReference type="STRING" id="1331196.A0A1B9J2R2"/>
<feature type="region of interest" description="Disordered" evidence="11">
    <location>
        <begin position="389"/>
        <end position="430"/>
    </location>
</feature>
<keyword evidence="3" id="KW-0813">Transport</keyword>
<keyword evidence="6 12" id="KW-1133">Transmembrane helix</keyword>
<dbReference type="Gene3D" id="1.20.58.70">
    <property type="match status" value="1"/>
</dbReference>
<dbReference type="OrthoDB" id="10251371at2759"/>
<dbReference type="PROSITE" id="PS00914">
    <property type="entry name" value="SYNTAXIN"/>
    <property type="match status" value="1"/>
</dbReference>
<dbReference type="GO" id="GO:0000139">
    <property type="term" value="C:Golgi membrane"/>
    <property type="evidence" value="ECO:0007669"/>
    <property type="project" value="UniProtKB-SubCell"/>
</dbReference>
<evidence type="ECO:0000256" key="12">
    <source>
        <dbReference type="SAM" id="Phobius"/>
    </source>
</evidence>
<evidence type="ECO:0000256" key="3">
    <source>
        <dbReference type="ARBA" id="ARBA00022448"/>
    </source>
</evidence>
<protein>
    <submittedName>
        <fullName evidence="14">Syntaxin 16</fullName>
    </submittedName>
</protein>
<proteinExistence type="inferred from homology"/>
<evidence type="ECO:0000256" key="9">
    <source>
        <dbReference type="ARBA" id="ARBA00023136"/>
    </source>
</evidence>
<evidence type="ECO:0000256" key="2">
    <source>
        <dbReference type="ARBA" id="ARBA00009063"/>
    </source>
</evidence>
<feature type="compositionally biased region" description="Low complexity" evidence="11">
    <location>
        <begin position="1"/>
        <end position="31"/>
    </location>
</feature>
<organism evidence="14 15">
    <name type="scientific">Kwoniella mangroviensis CBS 10435</name>
    <dbReference type="NCBI Taxonomy" id="1331196"/>
    <lineage>
        <taxon>Eukaryota</taxon>
        <taxon>Fungi</taxon>
        <taxon>Dikarya</taxon>
        <taxon>Basidiomycota</taxon>
        <taxon>Agaricomycotina</taxon>
        <taxon>Tremellomycetes</taxon>
        <taxon>Tremellales</taxon>
        <taxon>Cryptococcaceae</taxon>
        <taxon>Kwoniella</taxon>
    </lineage>
</organism>
<dbReference type="Pfam" id="PF05739">
    <property type="entry name" value="SNARE"/>
    <property type="match status" value="1"/>
</dbReference>
<dbReference type="SUPFAM" id="SSF47661">
    <property type="entry name" value="t-snare proteins"/>
    <property type="match status" value="1"/>
</dbReference>
<feature type="domain" description="T-SNARE coiled-coil homology" evidence="13">
    <location>
        <begin position="258"/>
        <end position="320"/>
    </location>
</feature>
<dbReference type="InterPro" id="IPR045242">
    <property type="entry name" value="Syntaxin"/>
</dbReference>
<gene>
    <name evidence="14" type="ORF">L486_01726</name>
</gene>
<keyword evidence="7" id="KW-0333">Golgi apparatus</keyword>
<reference evidence="14 15" key="1">
    <citation type="submission" date="2013-07" db="EMBL/GenBank/DDBJ databases">
        <title>The Genome Sequence of Kwoniella mangroviensis CBS10435.</title>
        <authorList>
            <consortium name="The Broad Institute Genome Sequencing Platform"/>
            <person name="Cuomo C."/>
            <person name="Litvintseva A."/>
            <person name="Chen Y."/>
            <person name="Heitman J."/>
            <person name="Sun S."/>
            <person name="Springer D."/>
            <person name="Dromer F."/>
            <person name="Young S.K."/>
            <person name="Zeng Q."/>
            <person name="Gargeya S."/>
            <person name="Fitzgerald M."/>
            <person name="Abouelleil A."/>
            <person name="Alvarado L."/>
            <person name="Berlin A.M."/>
            <person name="Chapman S.B."/>
            <person name="Dewar J."/>
            <person name="Goldberg J."/>
            <person name="Griggs A."/>
            <person name="Gujja S."/>
            <person name="Hansen M."/>
            <person name="Howarth C."/>
            <person name="Imamovic A."/>
            <person name="Larimer J."/>
            <person name="McCowan C."/>
            <person name="Murphy C."/>
            <person name="Pearson M."/>
            <person name="Priest M."/>
            <person name="Roberts A."/>
            <person name="Saif S."/>
            <person name="Shea T."/>
            <person name="Sykes S."/>
            <person name="Wortman J."/>
            <person name="Nusbaum C."/>
            <person name="Birren B."/>
        </authorList>
    </citation>
    <scope>NUCLEOTIDE SEQUENCE [LARGE SCALE GENOMIC DNA]</scope>
    <source>
        <strain evidence="14 15">CBS 10435</strain>
    </source>
</reference>
<evidence type="ECO:0000256" key="8">
    <source>
        <dbReference type="ARBA" id="ARBA00023054"/>
    </source>
</evidence>
<dbReference type="InterPro" id="IPR010989">
    <property type="entry name" value="SNARE"/>
</dbReference>
<evidence type="ECO:0000256" key="11">
    <source>
        <dbReference type="SAM" id="MobiDB-lite"/>
    </source>
</evidence>
<evidence type="ECO:0000256" key="4">
    <source>
        <dbReference type="ARBA" id="ARBA00022692"/>
    </source>
</evidence>
<dbReference type="PANTHER" id="PTHR19957:SF83">
    <property type="entry name" value="SYNTAXIN-16"/>
    <property type="match status" value="1"/>
</dbReference>
<keyword evidence="8 10" id="KW-0175">Coiled coil</keyword>
<dbReference type="GO" id="GO:0006886">
    <property type="term" value="P:intracellular protein transport"/>
    <property type="evidence" value="ECO:0007669"/>
    <property type="project" value="InterPro"/>
</dbReference>
<name>A0A1B9J2R2_9TREE</name>
<feature type="coiled-coil region" evidence="10">
    <location>
        <begin position="296"/>
        <end position="323"/>
    </location>
</feature>
<dbReference type="GO" id="GO:0005484">
    <property type="term" value="F:SNAP receptor activity"/>
    <property type="evidence" value="ECO:0007669"/>
    <property type="project" value="InterPro"/>
</dbReference>
<dbReference type="InterPro" id="IPR000727">
    <property type="entry name" value="T_SNARE_dom"/>
</dbReference>
<evidence type="ECO:0000256" key="10">
    <source>
        <dbReference type="SAM" id="Coils"/>
    </source>
</evidence>
<dbReference type="PROSITE" id="PS50192">
    <property type="entry name" value="T_SNARE"/>
    <property type="match status" value="1"/>
</dbReference>
<dbReference type="GO" id="GO:0048278">
    <property type="term" value="P:vesicle docking"/>
    <property type="evidence" value="ECO:0007669"/>
    <property type="project" value="TreeGrafter"/>
</dbReference>
<accession>A0A1B9J2R2</accession>
<evidence type="ECO:0000313" key="15">
    <source>
        <dbReference type="Proteomes" id="UP000092583"/>
    </source>
</evidence>
<evidence type="ECO:0000256" key="5">
    <source>
        <dbReference type="ARBA" id="ARBA00022927"/>
    </source>
</evidence>
<dbReference type="GO" id="GO:0031201">
    <property type="term" value="C:SNARE complex"/>
    <property type="evidence" value="ECO:0007669"/>
    <property type="project" value="TreeGrafter"/>
</dbReference>
<comment type="similarity">
    <text evidence="2">Belongs to the syntaxin family.</text>
</comment>
<dbReference type="SMART" id="SM00397">
    <property type="entry name" value="t_SNARE"/>
    <property type="match status" value="1"/>
</dbReference>
<dbReference type="PANTHER" id="PTHR19957">
    <property type="entry name" value="SYNTAXIN"/>
    <property type="match status" value="1"/>
</dbReference>
<feature type="region of interest" description="Disordered" evidence="11">
    <location>
        <begin position="1"/>
        <end position="34"/>
    </location>
</feature>
<keyword evidence="15" id="KW-1185">Reference proteome</keyword>
<sequence length="430" mass="47499">MSNPYLPNSPSSSSNPLFNPYSASSSSTSASKLDQPITRSRTLFFLSVRDSSTTYSSKIRKSNRQYGDTVDIGDDEEQIGLIGGSGSGMSGGKGLPPRWVDLSDEVEEILSRAKIKISTLDKLHAKHVLPGFTDRSAEEREIERQTADITRDFRRCTSLISSVNPGPRAARVEIMTAKNVQRGLAQKVQELSGVFRKKQRVYMQKLQGHAIKNKDLMVASGAITLKGTDLLDELQEDEEATQNQLQSQSQAQSTSAIDIDIQQRTNEITQIASSISELADLFRDLGNLVVEQGTVLDSVEYNVQMTARELKGAEEELKVAQRYQANTGRRKCILFLVLCIIGLIIVLVYKPRSHTSSTSPEPTQSSLPIELPLSSSIIDDNTDIEVTPSYKSVIYATPTTTEEETPSSRPHRPLPKPPPLFTPVDEVDDW</sequence>